<accession>A0A427YB55</accession>
<reference evidence="1 2" key="1">
    <citation type="submission" date="2018-11" db="EMBL/GenBank/DDBJ databases">
        <title>Genome sequence of Apiotrichum porosum DSM 27194.</title>
        <authorList>
            <person name="Aliyu H."/>
            <person name="Gorte O."/>
            <person name="Ochsenreither K."/>
        </authorList>
    </citation>
    <scope>NUCLEOTIDE SEQUENCE [LARGE SCALE GENOMIC DNA]</scope>
    <source>
        <strain evidence="1 2">DSM 27194</strain>
    </source>
</reference>
<sequence length="367" mass="39647">MYALIGKDALTARRVPLWALGLPAILAKRRPSVGRCPCRSPGHSPLVKNITRWGGDTGSDRECAELEELSTSSRRDHLWIGDNRRAANGRPLLDESSRTHILVSNGTIVGNHCAEAKKLLDQGYYHLADMSHRPNIRTTKRKFDVAQANRVMAGRNRYPFPEVERREVVYAVTISGLLMDAKNNPSTNPAPFASSFFCPSLTYDTLFFDESADLGLGGAAVTLGDSVFDLGDQSLLGGFVFVGHVGVKQRLFGGGLVLNAVHNVLLNGAGVVIQVHPDLAALAITVDAADQLLNVHVEPWQAEDVEGVGAVEVDAGNADSLNDENPSLGRLEHAHLVGRVVVDDRVRVLRLVALDMVDNGLAFGRGQ</sequence>
<comment type="caution">
    <text evidence="1">The sequence shown here is derived from an EMBL/GenBank/DDBJ whole genome shotgun (WGS) entry which is preliminary data.</text>
</comment>
<dbReference type="EMBL" id="RSCE01000001">
    <property type="protein sequence ID" value="RSH88379.1"/>
    <property type="molecule type" value="Genomic_DNA"/>
</dbReference>
<dbReference type="Proteomes" id="UP000279236">
    <property type="component" value="Unassembled WGS sequence"/>
</dbReference>
<protein>
    <submittedName>
        <fullName evidence="1">Uncharacterized protein</fullName>
    </submittedName>
</protein>
<dbReference type="RefSeq" id="XP_028480587.1">
    <property type="nucleotide sequence ID" value="XM_028616730.1"/>
</dbReference>
<dbReference type="AlphaFoldDB" id="A0A427YB55"/>
<dbReference type="GeneID" id="39585462"/>
<organism evidence="1 2">
    <name type="scientific">Apiotrichum porosum</name>
    <dbReference type="NCBI Taxonomy" id="105984"/>
    <lineage>
        <taxon>Eukaryota</taxon>
        <taxon>Fungi</taxon>
        <taxon>Dikarya</taxon>
        <taxon>Basidiomycota</taxon>
        <taxon>Agaricomycotina</taxon>
        <taxon>Tremellomycetes</taxon>
        <taxon>Trichosporonales</taxon>
        <taxon>Trichosporonaceae</taxon>
        <taxon>Apiotrichum</taxon>
    </lineage>
</organism>
<evidence type="ECO:0000313" key="1">
    <source>
        <dbReference type="EMBL" id="RSH88379.1"/>
    </source>
</evidence>
<proteinExistence type="predicted"/>
<name>A0A427YB55_9TREE</name>
<evidence type="ECO:0000313" key="2">
    <source>
        <dbReference type="Proteomes" id="UP000279236"/>
    </source>
</evidence>
<keyword evidence="2" id="KW-1185">Reference proteome</keyword>
<gene>
    <name evidence="1" type="ORF">EHS24_000919</name>
</gene>